<keyword evidence="5" id="KW-1185">Reference proteome</keyword>
<dbReference type="Pfam" id="PF21922">
    <property type="entry name" value="PBP_dimer_2"/>
    <property type="match status" value="1"/>
</dbReference>
<dbReference type="RefSeq" id="WP_197006341.1">
    <property type="nucleotide sequence ID" value="NZ_BONS01000006.1"/>
</dbReference>
<dbReference type="Gene3D" id="3.40.710.10">
    <property type="entry name" value="DD-peptidase/beta-lactamase superfamily"/>
    <property type="match status" value="1"/>
</dbReference>
<evidence type="ECO:0000259" key="3">
    <source>
        <dbReference type="Pfam" id="PF21922"/>
    </source>
</evidence>
<dbReference type="PANTHER" id="PTHR30627">
    <property type="entry name" value="PEPTIDOGLYCAN D,D-TRANSPEPTIDASE"/>
    <property type="match status" value="1"/>
</dbReference>
<reference evidence="4" key="1">
    <citation type="submission" date="2020-11" db="EMBL/GenBank/DDBJ databases">
        <title>Sequencing the genomes of 1000 actinobacteria strains.</title>
        <authorList>
            <person name="Klenk H.-P."/>
        </authorList>
    </citation>
    <scope>NUCLEOTIDE SEQUENCE</scope>
    <source>
        <strain evidence="4">DSM 45356</strain>
    </source>
</reference>
<sequence length="480" mass="50118">MNAPLSRVGIVVLVLFGLIFVNLNYIQVFKADDYRNSPYNGRVQLDEYNKERGQITLAGGVSIAKSVDTGGDLRYQRTYPFGPAYAFVSGYKAVYLGSDGIEHSENDILSGKSSELFVNRLTGMLTGRNTGGGSVQLTINQKAQEAAFAGLGNRKGAVVAIDATTGALLTVVSTPSFDPSPLSGNDTAAANTAFQQYNKDPAQPMLNRAFMNNYPPGSTFKVVVSAAALAKGLTPDTNITAGPGYQPPQTEHVIKNDNPSICPQDQVTMKSALTQSCNTGFARLAVEQIGAEKLREQAQAFGFETEYTTPLKSAKSETGPMGDPAVLAGSAIGQQSVKMTPLQGAMIAAGVINGGTQMRPYLVAQTQAPDLSVLDKADPSVLNRPMTPANAKGLEDMMVSVVENGTGGKAKIKNIRVGGKTGTAEAGTGNPEHGWFIGFATQGNQKIAVAVFLENAGEGGSGEATKLAGNVLAAALGVGR</sequence>
<evidence type="ECO:0000313" key="4">
    <source>
        <dbReference type="EMBL" id="MBG6139719.1"/>
    </source>
</evidence>
<dbReference type="EC" id="2.4.1.129" evidence="4"/>
<keyword evidence="1" id="KW-0812">Transmembrane</keyword>
<feature type="domain" description="Penicillin binding protein A dimerisation" evidence="3">
    <location>
        <begin position="52"/>
        <end position="135"/>
    </location>
</feature>
<name>A0A8J7GI92_9ACTN</name>
<feature type="domain" description="Penicillin-binding protein transpeptidase" evidence="2">
    <location>
        <begin position="156"/>
        <end position="472"/>
    </location>
</feature>
<dbReference type="InterPro" id="IPR054120">
    <property type="entry name" value="PBPA_dimer"/>
</dbReference>
<dbReference type="InterPro" id="IPR001460">
    <property type="entry name" value="PCN-bd_Tpept"/>
</dbReference>
<accession>A0A8J7GI92</accession>
<evidence type="ECO:0000313" key="5">
    <source>
        <dbReference type="Proteomes" id="UP000622552"/>
    </source>
</evidence>
<feature type="transmembrane region" description="Helical" evidence="1">
    <location>
        <begin position="6"/>
        <end position="26"/>
    </location>
</feature>
<dbReference type="GO" id="GO:0005886">
    <property type="term" value="C:plasma membrane"/>
    <property type="evidence" value="ECO:0007669"/>
    <property type="project" value="TreeGrafter"/>
</dbReference>
<proteinExistence type="predicted"/>
<keyword evidence="4" id="KW-0328">Glycosyltransferase</keyword>
<gene>
    <name evidence="4" type="ORF">IW245_005913</name>
</gene>
<dbReference type="InterPro" id="IPR012338">
    <property type="entry name" value="Beta-lactam/transpept-like"/>
</dbReference>
<dbReference type="GO" id="GO:0071555">
    <property type="term" value="P:cell wall organization"/>
    <property type="evidence" value="ECO:0007669"/>
    <property type="project" value="TreeGrafter"/>
</dbReference>
<dbReference type="PANTHER" id="PTHR30627:SF24">
    <property type="entry name" value="PENICILLIN-BINDING PROTEIN 4B"/>
    <property type="match status" value="1"/>
</dbReference>
<dbReference type="GO" id="GO:0008658">
    <property type="term" value="F:penicillin binding"/>
    <property type="evidence" value="ECO:0007669"/>
    <property type="project" value="InterPro"/>
</dbReference>
<dbReference type="GO" id="GO:0071972">
    <property type="term" value="F:peptidoglycan L,D-transpeptidase activity"/>
    <property type="evidence" value="ECO:0007669"/>
    <property type="project" value="TreeGrafter"/>
</dbReference>
<dbReference type="Gene3D" id="3.90.1310.10">
    <property type="entry name" value="Penicillin-binding protein 2a (Domain 2)"/>
    <property type="match status" value="1"/>
</dbReference>
<dbReference type="Proteomes" id="UP000622552">
    <property type="component" value="Unassembled WGS sequence"/>
</dbReference>
<dbReference type="Pfam" id="PF00905">
    <property type="entry name" value="Transpeptidase"/>
    <property type="match status" value="1"/>
</dbReference>
<dbReference type="InterPro" id="IPR050515">
    <property type="entry name" value="Beta-lactam/transpept"/>
</dbReference>
<comment type="caution">
    <text evidence="4">The sequence shown here is derived from an EMBL/GenBank/DDBJ whole genome shotgun (WGS) entry which is preliminary data.</text>
</comment>
<protein>
    <submittedName>
        <fullName evidence="4">Peptidoglycan glycosyltransferase</fullName>
        <ecNumber evidence="4">2.4.1.129</ecNumber>
    </submittedName>
</protein>
<dbReference type="EMBL" id="JADOUF010000001">
    <property type="protein sequence ID" value="MBG6139719.1"/>
    <property type="molecule type" value="Genomic_DNA"/>
</dbReference>
<evidence type="ECO:0000259" key="2">
    <source>
        <dbReference type="Pfam" id="PF00905"/>
    </source>
</evidence>
<keyword evidence="1" id="KW-0472">Membrane</keyword>
<organism evidence="4 5">
    <name type="scientific">Longispora fulva</name>
    <dbReference type="NCBI Taxonomy" id="619741"/>
    <lineage>
        <taxon>Bacteria</taxon>
        <taxon>Bacillati</taxon>
        <taxon>Actinomycetota</taxon>
        <taxon>Actinomycetes</taxon>
        <taxon>Micromonosporales</taxon>
        <taxon>Micromonosporaceae</taxon>
        <taxon>Longispora</taxon>
    </lineage>
</organism>
<evidence type="ECO:0000256" key="1">
    <source>
        <dbReference type="SAM" id="Phobius"/>
    </source>
</evidence>
<dbReference type="SUPFAM" id="SSF56601">
    <property type="entry name" value="beta-lactamase/transpeptidase-like"/>
    <property type="match status" value="1"/>
</dbReference>
<dbReference type="AlphaFoldDB" id="A0A8J7GI92"/>
<keyword evidence="1" id="KW-1133">Transmembrane helix</keyword>
<dbReference type="GO" id="GO:0016757">
    <property type="term" value="F:glycosyltransferase activity"/>
    <property type="evidence" value="ECO:0007669"/>
    <property type="project" value="UniProtKB-KW"/>
</dbReference>
<keyword evidence="4" id="KW-0808">Transferase</keyword>